<keyword evidence="4" id="KW-1185">Reference proteome</keyword>
<evidence type="ECO:0000313" key="3">
    <source>
        <dbReference type="EMBL" id="PMD60941.1"/>
    </source>
</evidence>
<accession>A0A2J6TD49</accession>
<name>A0A2J6TD49_9HELO</name>
<dbReference type="GO" id="GO:0008270">
    <property type="term" value="F:zinc ion binding"/>
    <property type="evidence" value="ECO:0007669"/>
    <property type="project" value="UniProtKB-KW"/>
</dbReference>
<dbReference type="AlphaFoldDB" id="A0A2J6TD49"/>
<dbReference type="OrthoDB" id="6270329at2759"/>
<keyword evidence="1" id="KW-0479">Metal-binding</keyword>
<dbReference type="SMART" id="SM00184">
    <property type="entry name" value="RING"/>
    <property type="match status" value="1"/>
</dbReference>
<dbReference type="InterPro" id="IPR013083">
    <property type="entry name" value="Znf_RING/FYVE/PHD"/>
</dbReference>
<dbReference type="Gene3D" id="3.30.40.10">
    <property type="entry name" value="Zinc/RING finger domain, C3HC4 (zinc finger)"/>
    <property type="match status" value="1"/>
</dbReference>
<evidence type="ECO:0000256" key="1">
    <source>
        <dbReference type="PROSITE-ProRule" id="PRU00175"/>
    </source>
</evidence>
<feature type="domain" description="RING-type" evidence="2">
    <location>
        <begin position="210"/>
        <end position="260"/>
    </location>
</feature>
<dbReference type="InParanoid" id="A0A2J6TD49"/>
<proteinExistence type="predicted"/>
<dbReference type="PROSITE" id="PS50089">
    <property type="entry name" value="ZF_RING_2"/>
    <property type="match status" value="1"/>
</dbReference>
<protein>
    <recommendedName>
        <fullName evidence="2">RING-type domain-containing protein</fullName>
    </recommendedName>
</protein>
<keyword evidence="1" id="KW-0862">Zinc</keyword>
<keyword evidence="1" id="KW-0863">Zinc-finger</keyword>
<evidence type="ECO:0000313" key="4">
    <source>
        <dbReference type="Proteomes" id="UP000235371"/>
    </source>
</evidence>
<dbReference type="GeneID" id="36591062"/>
<dbReference type="Pfam" id="PF13639">
    <property type="entry name" value="zf-RING_2"/>
    <property type="match status" value="1"/>
</dbReference>
<dbReference type="InterPro" id="IPR001841">
    <property type="entry name" value="Znf_RING"/>
</dbReference>
<evidence type="ECO:0000259" key="2">
    <source>
        <dbReference type="PROSITE" id="PS50089"/>
    </source>
</evidence>
<dbReference type="Proteomes" id="UP000235371">
    <property type="component" value="Unassembled WGS sequence"/>
</dbReference>
<organism evidence="3 4">
    <name type="scientific">Hyaloscypha bicolor E</name>
    <dbReference type="NCBI Taxonomy" id="1095630"/>
    <lineage>
        <taxon>Eukaryota</taxon>
        <taxon>Fungi</taxon>
        <taxon>Dikarya</taxon>
        <taxon>Ascomycota</taxon>
        <taxon>Pezizomycotina</taxon>
        <taxon>Leotiomycetes</taxon>
        <taxon>Helotiales</taxon>
        <taxon>Hyaloscyphaceae</taxon>
        <taxon>Hyaloscypha</taxon>
        <taxon>Hyaloscypha bicolor</taxon>
    </lineage>
</organism>
<dbReference type="STRING" id="1095630.A0A2J6TD49"/>
<gene>
    <name evidence="3" type="ORF">K444DRAFT_628967</name>
</gene>
<reference evidence="3 4" key="1">
    <citation type="submission" date="2016-04" db="EMBL/GenBank/DDBJ databases">
        <title>A degradative enzymes factory behind the ericoid mycorrhizal symbiosis.</title>
        <authorList>
            <consortium name="DOE Joint Genome Institute"/>
            <person name="Martino E."/>
            <person name="Morin E."/>
            <person name="Grelet G."/>
            <person name="Kuo A."/>
            <person name="Kohler A."/>
            <person name="Daghino S."/>
            <person name="Barry K."/>
            <person name="Choi C."/>
            <person name="Cichocki N."/>
            <person name="Clum A."/>
            <person name="Copeland A."/>
            <person name="Hainaut M."/>
            <person name="Haridas S."/>
            <person name="Labutti K."/>
            <person name="Lindquist E."/>
            <person name="Lipzen A."/>
            <person name="Khouja H.-R."/>
            <person name="Murat C."/>
            <person name="Ohm R."/>
            <person name="Olson A."/>
            <person name="Spatafora J."/>
            <person name="Veneault-Fourrey C."/>
            <person name="Henrissat B."/>
            <person name="Grigoriev I."/>
            <person name="Martin F."/>
            <person name="Perotto S."/>
        </authorList>
    </citation>
    <scope>NUCLEOTIDE SEQUENCE [LARGE SCALE GENOMIC DNA]</scope>
    <source>
        <strain evidence="3 4">E</strain>
    </source>
</reference>
<sequence>MCRQYKFRFAECGHITSHPDWLFSWTHHPEDCELKTVVIDRPQHCFQCLGQETMPAERRNLYVRRPNLALCSDRFSKIFRHHIKHPNGPIHFDKNNPRALIDRQRSMTETDRLYVMQFEEECDDLLWAMKDAMEKHRNPDLKQRFVDQRKIVLQLRYAHLTAQVHALEDIELSYEIAKDAHAQWLGRCANRVQALCTIVKEEELAEDDECPICYCSLLQATRPDATAWHTPVRLPCGHMFSKLCIYTWLTGENRNCPKCRSYFNLKGDNIADFDSMANNLLDRILNPPVVPTPWRVTMLRAK</sequence>
<dbReference type="EMBL" id="KZ613787">
    <property type="protein sequence ID" value="PMD60941.1"/>
    <property type="molecule type" value="Genomic_DNA"/>
</dbReference>
<dbReference type="SUPFAM" id="SSF57850">
    <property type="entry name" value="RING/U-box"/>
    <property type="match status" value="1"/>
</dbReference>
<dbReference type="RefSeq" id="XP_024737845.1">
    <property type="nucleotide sequence ID" value="XM_024882985.1"/>
</dbReference>